<protein>
    <submittedName>
        <fullName evidence="3">DUF4424 domain-containing protein</fullName>
    </submittedName>
</protein>
<feature type="signal peptide" evidence="1">
    <location>
        <begin position="1"/>
        <end position="19"/>
    </location>
</feature>
<keyword evidence="1" id="KW-0732">Signal</keyword>
<evidence type="ECO:0000259" key="2">
    <source>
        <dbReference type="Pfam" id="PF14415"/>
    </source>
</evidence>
<dbReference type="Pfam" id="PF14415">
    <property type="entry name" value="DUF4424"/>
    <property type="match status" value="1"/>
</dbReference>
<comment type="caution">
    <text evidence="3">The sequence shown here is derived from an EMBL/GenBank/DDBJ whole genome shotgun (WGS) entry which is preliminary data.</text>
</comment>
<dbReference type="Gene3D" id="2.60.40.3680">
    <property type="match status" value="2"/>
</dbReference>
<reference evidence="3 4" key="1">
    <citation type="submission" date="2023-08" db="EMBL/GenBank/DDBJ databases">
        <title>Implementing the SeqCode for naming new Mesorhizobium species isolated from Vachellia karroo root nodules.</title>
        <authorList>
            <person name="Van Lill M."/>
        </authorList>
    </citation>
    <scope>NUCLEOTIDE SEQUENCE [LARGE SCALE GENOMIC DNA]</scope>
    <source>
        <strain evidence="3 4">VK4B</strain>
    </source>
</reference>
<dbReference type="EMBL" id="JAVIIP010000005">
    <property type="protein sequence ID" value="MDX8538244.1"/>
    <property type="molecule type" value="Genomic_DNA"/>
</dbReference>
<feature type="domain" description="DUF4424" evidence="2">
    <location>
        <begin position="19"/>
        <end position="325"/>
    </location>
</feature>
<evidence type="ECO:0000256" key="1">
    <source>
        <dbReference type="SAM" id="SignalP"/>
    </source>
</evidence>
<sequence length="342" mass="37321">MFRTILTAALALSVAPALANDSIAELGTGGLILSRSDAVAMESEDLFISQEKVTVDYVFRNNTDKDVSAIVAFPMPDIEGDPNEMPAIPEAQSDNFLGFEVTIDGVDAKLQLEQKAFALGIDISADLKAQNVPLYPFGDAAKAALAKLPKEVAEDWENRGIIIEDTADDGSGMKTVYAPFWQLRSTYWWRSTFPANKAVHVSHRYKPSVGGTSSVSFFYDGQFQGQYATYKTRYCMDDGFENAVRKAAKDNPDGYPQYFESRIAYILTTGGNWASGNIGDFKLTIDKGSPKNLVSFCGDNVRKVGPTTFEMTAKDFYPEHDIDILLLEPSDDTSGGDNGNGG</sequence>
<evidence type="ECO:0000313" key="3">
    <source>
        <dbReference type="EMBL" id="MDX8538244.1"/>
    </source>
</evidence>
<gene>
    <name evidence="3" type="ORF">RFM23_11505</name>
</gene>
<dbReference type="InterPro" id="IPR025538">
    <property type="entry name" value="DUF4424"/>
</dbReference>
<proteinExistence type="predicted"/>
<organism evidence="3 4">
    <name type="scientific">Mesorhizobium abyssinicae</name>
    <dbReference type="NCBI Taxonomy" id="1209958"/>
    <lineage>
        <taxon>Bacteria</taxon>
        <taxon>Pseudomonadati</taxon>
        <taxon>Pseudomonadota</taxon>
        <taxon>Alphaproteobacteria</taxon>
        <taxon>Hyphomicrobiales</taxon>
        <taxon>Phyllobacteriaceae</taxon>
        <taxon>Mesorhizobium</taxon>
    </lineage>
</organism>
<dbReference type="Proteomes" id="UP001276564">
    <property type="component" value="Unassembled WGS sequence"/>
</dbReference>
<keyword evidence="4" id="KW-1185">Reference proteome</keyword>
<accession>A0ABU5ALS2</accession>
<evidence type="ECO:0000313" key="4">
    <source>
        <dbReference type="Proteomes" id="UP001276564"/>
    </source>
</evidence>
<name>A0ABU5ALS2_9HYPH</name>
<dbReference type="RefSeq" id="WP_320320338.1">
    <property type="nucleotide sequence ID" value="NZ_JAVIIP010000005.1"/>
</dbReference>
<feature type="chain" id="PRO_5046120166" evidence="1">
    <location>
        <begin position="20"/>
        <end position="342"/>
    </location>
</feature>